<sequence>MKKKLKTAIRYLELDRLHKSTIILIIFFISVMAAFTVLFIMAVVGKVSEDAKYSILVESESYTYYPSNNNASGVLLKAYKLSEHCGDSFSEWAESESVLVFDPGSTVSITRFGSSDIRIDVQGENFSKSGGKLNDSPLGVCTSFVLSLNETNSVFTMNLYGDIKIGRNVSDASDAYFPLLLSGHVVIQERSILTESEFQHTPIDLQRGDLVTMSGQDRPARGILRATKDESGLEGVVVVEGGEVFAQSYRSAARNIKISFLNRLSDDNELAISLSALFLLAQFFGVIITFLLRLKVINLAE</sequence>
<accession>A0ABT8TBW3</accession>
<keyword evidence="1" id="KW-0812">Transmembrane</keyword>
<proteinExistence type="predicted"/>
<keyword evidence="1" id="KW-0472">Membrane</keyword>
<dbReference type="Proteomes" id="UP001168380">
    <property type="component" value="Unassembled WGS sequence"/>
</dbReference>
<organism evidence="2 3">
    <name type="scientific">Gilvimarinus algae</name>
    <dbReference type="NCBI Taxonomy" id="3058037"/>
    <lineage>
        <taxon>Bacteria</taxon>
        <taxon>Pseudomonadati</taxon>
        <taxon>Pseudomonadota</taxon>
        <taxon>Gammaproteobacteria</taxon>
        <taxon>Cellvibrionales</taxon>
        <taxon>Cellvibrionaceae</taxon>
        <taxon>Gilvimarinus</taxon>
    </lineage>
</organism>
<evidence type="ECO:0008006" key="4">
    <source>
        <dbReference type="Google" id="ProtNLM"/>
    </source>
</evidence>
<evidence type="ECO:0000313" key="2">
    <source>
        <dbReference type="EMBL" id="MDO3381589.1"/>
    </source>
</evidence>
<keyword evidence="3" id="KW-1185">Reference proteome</keyword>
<name>A0ABT8TBW3_9GAMM</name>
<keyword evidence="1" id="KW-1133">Transmembrane helix</keyword>
<comment type="caution">
    <text evidence="2">The sequence shown here is derived from an EMBL/GenBank/DDBJ whole genome shotgun (WGS) entry which is preliminary data.</text>
</comment>
<dbReference type="EMBL" id="JAULRT010000035">
    <property type="protein sequence ID" value="MDO3381589.1"/>
    <property type="molecule type" value="Genomic_DNA"/>
</dbReference>
<evidence type="ECO:0000256" key="1">
    <source>
        <dbReference type="SAM" id="Phobius"/>
    </source>
</evidence>
<dbReference type="RefSeq" id="WP_302711719.1">
    <property type="nucleotide sequence ID" value="NZ_JAULRT010000035.1"/>
</dbReference>
<feature type="transmembrane region" description="Helical" evidence="1">
    <location>
        <begin position="270"/>
        <end position="292"/>
    </location>
</feature>
<feature type="transmembrane region" description="Helical" evidence="1">
    <location>
        <begin position="21"/>
        <end position="44"/>
    </location>
</feature>
<gene>
    <name evidence="2" type="ORF">QWI16_05340</name>
</gene>
<evidence type="ECO:0000313" key="3">
    <source>
        <dbReference type="Proteomes" id="UP001168380"/>
    </source>
</evidence>
<protein>
    <recommendedName>
        <fullName evidence="4">MacB-like periplasmic core domain-containing protein</fullName>
    </recommendedName>
</protein>
<reference evidence="2" key="1">
    <citation type="submission" date="2023-07" db="EMBL/GenBank/DDBJ databases">
        <title>Gilvimarinus algae sp. nov., isolated from the surface of Kelp.</title>
        <authorList>
            <person name="Sun Y.Y."/>
            <person name="Gong Y."/>
            <person name="Du Z.J."/>
        </authorList>
    </citation>
    <scope>NUCLEOTIDE SEQUENCE</scope>
    <source>
        <strain evidence="2">SDUM040014</strain>
    </source>
</reference>